<comment type="caution">
    <text evidence="1">The sequence shown here is derived from an EMBL/GenBank/DDBJ whole genome shotgun (WGS) entry which is preliminary data.</text>
</comment>
<protein>
    <submittedName>
        <fullName evidence="1">Uncharacterized protein</fullName>
    </submittedName>
</protein>
<accession>A0ABX4ILG0</accession>
<gene>
    <name evidence="1" type="ORF">BK796_20865</name>
</gene>
<reference evidence="1 2" key="1">
    <citation type="submission" date="2017-06" db="EMBL/GenBank/DDBJ databases">
        <title>Draft genome sequence of nitrogen-fixing Kosakonia pseudosacchari strain NN143 isolated from sugarcane roots.</title>
        <authorList>
            <person name="Li Y."/>
            <person name="Li S."/>
            <person name="Lin L."/>
            <person name="Wu X."/>
            <person name="Yang L."/>
            <person name="Li Y."/>
            <person name="An Q."/>
        </authorList>
    </citation>
    <scope>NUCLEOTIDE SEQUENCE [LARGE SCALE GENOMIC DNA]</scope>
    <source>
        <strain evidence="1 2">NN143</strain>
    </source>
</reference>
<name>A0ABX4ILG0_9ENTR</name>
<dbReference type="Proteomes" id="UP000219642">
    <property type="component" value="Unassembled WGS sequence"/>
</dbReference>
<dbReference type="EMBL" id="NITV01000013">
    <property type="protein sequence ID" value="PDO83425.1"/>
    <property type="molecule type" value="Genomic_DNA"/>
</dbReference>
<keyword evidence="2" id="KW-1185">Reference proteome</keyword>
<proteinExistence type="predicted"/>
<organism evidence="1 2">
    <name type="scientific">Kosakonia pseudosacchari</name>
    <dbReference type="NCBI Taxonomy" id="1646340"/>
    <lineage>
        <taxon>Bacteria</taxon>
        <taxon>Pseudomonadati</taxon>
        <taxon>Pseudomonadota</taxon>
        <taxon>Gammaproteobacteria</taxon>
        <taxon>Enterobacterales</taxon>
        <taxon>Enterobacteriaceae</taxon>
        <taxon>Kosakonia</taxon>
    </lineage>
</organism>
<sequence>MNFKKISFAASPYFMGNAGNYCLSKFLKTGNSGLSQILSMLGYSQSIILTRYDIDTINNRNSIIAWQLN</sequence>
<evidence type="ECO:0000313" key="2">
    <source>
        <dbReference type="Proteomes" id="UP000219642"/>
    </source>
</evidence>
<evidence type="ECO:0000313" key="1">
    <source>
        <dbReference type="EMBL" id="PDO83425.1"/>
    </source>
</evidence>